<name>A0A164ZYA9_DAUCS</name>
<reference evidence="1" key="2">
    <citation type="submission" date="2022-03" db="EMBL/GenBank/DDBJ databases">
        <title>Draft title - Genomic analysis of global carrot germplasm unveils the trajectory of domestication and the origin of high carotenoid orange carrot.</title>
        <authorList>
            <person name="Iorizzo M."/>
            <person name="Ellison S."/>
            <person name="Senalik D."/>
            <person name="Macko-Podgorni A."/>
            <person name="Grzebelus D."/>
            <person name="Bostan H."/>
            <person name="Rolling W."/>
            <person name="Curaba J."/>
            <person name="Simon P."/>
        </authorList>
    </citation>
    <scope>NUCLEOTIDE SEQUENCE</scope>
    <source>
        <tissue evidence="1">Leaf</tissue>
    </source>
</reference>
<dbReference type="Proteomes" id="UP000077755">
    <property type="component" value="Chromosome 4"/>
</dbReference>
<evidence type="ECO:0000313" key="1">
    <source>
        <dbReference type="EMBL" id="WOG95356.1"/>
    </source>
</evidence>
<gene>
    <name evidence="1" type="ORF">DCAR_0414671</name>
</gene>
<organism evidence="1 2">
    <name type="scientific">Daucus carota subsp. sativus</name>
    <name type="common">Carrot</name>
    <dbReference type="NCBI Taxonomy" id="79200"/>
    <lineage>
        <taxon>Eukaryota</taxon>
        <taxon>Viridiplantae</taxon>
        <taxon>Streptophyta</taxon>
        <taxon>Embryophyta</taxon>
        <taxon>Tracheophyta</taxon>
        <taxon>Spermatophyta</taxon>
        <taxon>Magnoliopsida</taxon>
        <taxon>eudicotyledons</taxon>
        <taxon>Gunneridae</taxon>
        <taxon>Pentapetalae</taxon>
        <taxon>asterids</taxon>
        <taxon>campanulids</taxon>
        <taxon>Apiales</taxon>
        <taxon>Apiaceae</taxon>
        <taxon>Apioideae</taxon>
        <taxon>Scandiceae</taxon>
        <taxon>Daucinae</taxon>
        <taxon>Daucus</taxon>
        <taxon>Daucus sect. Daucus</taxon>
    </lineage>
</organism>
<dbReference type="EMBL" id="CP093346">
    <property type="protein sequence ID" value="WOG95356.1"/>
    <property type="molecule type" value="Genomic_DNA"/>
</dbReference>
<sequence>MAFVYLSDLRGNEEDWIIECAFAGCESLSVQRMAVPRFKHRLTEGLIYELRNVKVSTNIYPYRPLASSLRLLFQAATEVRPLGEDGACIPRYGFQFVNQTTLRGRADDVTTLSDEHISVLGLEVEDTTG</sequence>
<proteinExistence type="predicted"/>
<dbReference type="AlphaFoldDB" id="A0A164ZYA9"/>
<keyword evidence="2" id="KW-1185">Reference proteome</keyword>
<protein>
    <submittedName>
        <fullName evidence="1">Uncharacterized protein</fullName>
    </submittedName>
</protein>
<evidence type="ECO:0000313" key="2">
    <source>
        <dbReference type="Proteomes" id="UP000077755"/>
    </source>
</evidence>
<dbReference type="Gramene" id="KZM96613">
    <property type="protein sequence ID" value="KZM96613"/>
    <property type="gene ID" value="DCAR_016025"/>
</dbReference>
<reference evidence="1" key="1">
    <citation type="journal article" date="2016" name="Nat. Genet.">
        <title>A high-quality carrot genome assembly provides new insights into carotenoid accumulation and asterid genome evolution.</title>
        <authorList>
            <person name="Iorizzo M."/>
            <person name="Ellison S."/>
            <person name="Senalik D."/>
            <person name="Zeng P."/>
            <person name="Satapoomin P."/>
            <person name="Huang J."/>
            <person name="Bowman M."/>
            <person name="Iovene M."/>
            <person name="Sanseverino W."/>
            <person name="Cavagnaro P."/>
            <person name="Yildiz M."/>
            <person name="Macko-Podgorni A."/>
            <person name="Moranska E."/>
            <person name="Grzebelus E."/>
            <person name="Grzebelus D."/>
            <person name="Ashrafi H."/>
            <person name="Zheng Z."/>
            <person name="Cheng S."/>
            <person name="Spooner D."/>
            <person name="Van Deynze A."/>
            <person name="Simon P."/>
        </authorList>
    </citation>
    <scope>NUCLEOTIDE SEQUENCE</scope>
    <source>
        <tissue evidence="1">Leaf</tissue>
    </source>
</reference>
<accession>A0A164ZYA9</accession>